<dbReference type="Proteomes" id="UP001203338">
    <property type="component" value="Unassembled WGS sequence"/>
</dbReference>
<reference evidence="2 3" key="1">
    <citation type="submission" date="2022-05" db="EMBL/GenBank/DDBJ databases">
        <authorList>
            <person name="Park J.-S."/>
        </authorList>
    </citation>
    <scope>NUCLEOTIDE SEQUENCE [LARGE SCALE GENOMIC DNA]</scope>
    <source>
        <strain evidence="2 3">2012CJ34-2</strain>
    </source>
</reference>
<evidence type="ECO:0000313" key="3">
    <source>
        <dbReference type="Proteomes" id="UP001203338"/>
    </source>
</evidence>
<evidence type="ECO:0000256" key="1">
    <source>
        <dbReference type="SAM" id="SignalP"/>
    </source>
</evidence>
<keyword evidence="3" id="KW-1185">Reference proteome</keyword>
<organism evidence="2 3">
    <name type="scientific">Parendozoicomonas callyspongiae</name>
    <dbReference type="NCBI Taxonomy" id="2942213"/>
    <lineage>
        <taxon>Bacteria</taxon>
        <taxon>Pseudomonadati</taxon>
        <taxon>Pseudomonadota</taxon>
        <taxon>Gammaproteobacteria</taxon>
        <taxon>Oceanospirillales</taxon>
        <taxon>Endozoicomonadaceae</taxon>
        <taxon>Parendozoicomonas</taxon>
    </lineage>
</organism>
<name>A0ABT0PL84_9GAMM</name>
<sequence length="250" mass="28448">MNRLRIKRAGLLAGLLLALTPITGNTATERLKLATQVWSPYQYTTPDGQIHGLAIDRVRCTLGNLQQPYQIAFMEWSNAQLNVRRGDFDGFFLASRNESRDKYATLSDTVARQHWVLYSFQDIGKALFTTMDYKENVSVAATFGSAKWFWLKKNGYRVDKYPKDVRRLVDLLLDRKVSAVLETREVMDEELKRRGIKADSLNQIELRQKKLGVYFGRDFLGRNPGFLDQFNKALKSCVPPATKAATGADS</sequence>
<proteinExistence type="predicted"/>
<keyword evidence="1" id="KW-0732">Signal</keyword>
<feature type="chain" id="PRO_5046231174" evidence="1">
    <location>
        <begin position="27"/>
        <end position="250"/>
    </location>
</feature>
<accession>A0ABT0PL84</accession>
<dbReference type="EMBL" id="JAMFLX010000047">
    <property type="protein sequence ID" value="MCL6272130.1"/>
    <property type="molecule type" value="Genomic_DNA"/>
</dbReference>
<feature type="signal peptide" evidence="1">
    <location>
        <begin position="1"/>
        <end position="26"/>
    </location>
</feature>
<comment type="caution">
    <text evidence="2">The sequence shown here is derived from an EMBL/GenBank/DDBJ whole genome shotgun (WGS) entry which is preliminary data.</text>
</comment>
<dbReference type="Gene3D" id="3.40.190.10">
    <property type="entry name" value="Periplasmic binding protein-like II"/>
    <property type="match status" value="2"/>
</dbReference>
<evidence type="ECO:0000313" key="2">
    <source>
        <dbReference type="EMBL" id="MCL6272130.1"/>
    </source>
</evidence>
<dbReference type="RefSeq" id="WP_249701814.1">
    <property type="nucleotide sequence ID" value="NZ_JAMFLX010000047.1"/>
</dbReference>
<gene>
    <name evidence="2" type="ORF">M3P05_19605</name>
</gene>
<dbReference type="SUPFAM" id="SSF53850">
    <property type="entry name" value="Periplasmic binding protein-like II"/>
    <property type="match status" value="1"/>
</dbReference>
<protein>
    <submittedName>
        <fullName evidence="2">Transporter substrate-binding domain-containing protein</fullName>
    </submittedName>
</protein>